<protein>
    <recommendedName>
        <fullName evidence="3">Fe/B12 periplasmic-binding domain-containing protein</fullName>
    </recommendedName>
</protein>
<dbReference type="SUPFAM" id="SSF53807">
    <property type="entry name" value="Helical backbone' metal receptor"/>
    <property type="match status" value="1"/>
</dbReference>
<organism evidence="1 2">
    <name type="scientific">Brevundimonas kwangchunensis</name>
    <dbReference type="NCBI Taxonomy" id="322163"/>
    <lineage>
        <taxon>Bacteria</taxon>
        <taxon>Pseudomonadati</taxon>
        <taxon>Pseudomonadota</taxon>
        <taxon>Alphaproteobacteria</taxon>
        <taxon>Caulobacterales</taxon>
        <taxon>Caulobacteraceae</taxon>
        <taxon>Brevundimonas</taxon>
    </lineage>
</organism>
<evidence type="ECO:0000313" key="2">
    <source>
        <dbReference type="Proteomes" id="UP001501352"/>
    </source>
</evidence>
<accession>A0ABP3RTH3</accession>
<comment type="caution">
    <text evidence="1">The sequence shown here is derived from an EMBL/GenBank/DDBJ whole genome shotgun (WGS) entry which is preliminary data.</text>
</comment>
<dbReference type="EMBL" id="BAAAGA010000002">
    <property type="protein sequence ID" value="GAA0617112.1"/>
    <property type="molecule type" value="Genomic_DNA"/>
</dbReference>
<sequence>MPPVLQALPPEAAALPELGRLSGPGRVAPPESVAALRPTQIIDYGEADAEHVAIGRRLGETLGVHWTLIDGALSRIPTAFRQAGALLDDVARGESLAGKAEAILHDWRSASPGPSFYYARDDDGLETGFRGALATEVLEGGHWTNVAIGQEGLGRVTLEQMRAWDPEVIVTQNPIFARAAQVNPAWRARPGGGRRRILLAPDTPFGWLDRPPSVNRLLGCAWLASPDDRAMSLTLLSRSLYGMAPTEIERPRWMA</sequence>
<proteinExistence type="predicted"/>
<reference evidence="2" key="1">
    <citation type="journal article" date="2019" name="Int. J. Syst. Evol. Microbiol.">
        <title>The Global Catalogue of Microorganisms (GCM) 10K type strain sequencing project: providing services to taxonomists for standard genome sequencing and annotation.</title>
        <authorList>
            <consortium name="The Broad Institute Genomics Platform"/>
            <consortium name="The Broad Institute Genome Sequencing Center for Infectious Disease"/>
            <person name="Wu L."/>
            <person name="Ma J."/>
        </authorList>
    </citation>
    <scope>NUCLEOTIDE SEQUENCE [LARGE SCALE GENOMIC DNA]</scope>
    <source>
        <strain evidence="2">JCM 12928</strain>
    </source>
</reference>
<dbReference type="Gene3D" id="3.40.50.1980">
    <property type="entry name" value="Nitrogenase molybdenum iron protein domain"/>
    <property type="match status" value="1"/>
</dbReference>
<name>A0ABP3RTH3_9CAUL</name>
<evidence type="ECO:0000313" key="1">
    <source>
        <dbReference type="EMBL" id="GAA0617112.1"/>
    </source>
</evidence>
<dbReference type="Proteomes" id="UP001501352">
    <property type="component" value="Unassembled WGS sequence"/>
</dbReference>
<gene>
    <name evidence="1" type="ORF">GCM10009422_10350</name>
</gene>
<evidence type="ECO:0008006" key="3">
    <source>
        <dbReference type="Google" id="ProtNLM"/>
    </source>
</evidence>
<keyword evidence="2" id="KW-1185">Reference proteome</keyword>